<dbReference type="PROSITE" id="PS51257">
    <property type="entry name" value="PROKAR_LIPOPROTEIN"/>
    <property type="match status" value="1"/>
</dbReference>
<dbReference type="PANTHER" id="PTHR23084:SF179">
    <property type="entry name" value="OS10G0565000 PROTEIN"/>
    <property type="match status" value="1"/>
</dbReference>
<keyword evidence="1" id="KW-0677">Repeat</keyword>
<dbReference type="Pfam" id="PF02493">
    <property type="entry name" value="MORN"/>
    <property type="match status" value="5"/>
</dbReference>
<dbReference type="SMART" id="SM00698">
    <property type="entry name" value="MORN"/>
    <property type="match status" value="4"/>
</dbReference>
<proteinExistence type="predicted"/>
<dbReference type="SUPFAM" id="SSF82185">
    <property type="entry name" value="Histone H3 K4-specific methyltransferase SET7/9 N-terminal domain"/>
    <property type="match status" value="1"/>
</dbReference>
<organism evidence="2">
    <name type="scientific">marine metagenome</name>
    <dbReference type="NCBI Taxonomy" id="408172"/>
    <lineage>
        <taxon>unclassified sequences</taxon>
        <taxon>metagenomes</taxon>
        <taxon>ecological metagenomes</taxon>
    </lineage>
</organism>
<evidence type="ECO:0000313" key="2">
    <source>
        <dbReference type="EMBL" id="SVD86298.1"/>
    </source>
</evidence>
<dbReference type="Gene3D" id="2.20.110.10">
    <property type="entry name" value="Histone H3 K4-specific methyltransferase SET7/9 N-terminal domain"/>
    <property type="match status" value="2"/>
</dbReference>
<evidence type="ECO:0000256" key="1">
    <source>
        <dbReference type="ARBA" id="ARBA00022737"/>
    </source>
</evidence>
<accession>A0A382YUU1</accession>
<dbReference type="EMBL" id="UINC01178244">
    <property type="protein sequence ID" value="SVD86298.1"/>
    <property type="molecule type" value="Genomic_DNA"/>
</dbReference>
<sequence>MKLSLTLSILLLFAGCVSVSMPDGYGTYTYYNGEYSGEWLNGKKNGKGIYRWTKSEWAGDKYEGEFKNDIRHGYGIYTFSDGSIYKGLWKDDLKHGKGLLIYGPESEGVGHKYEGEFKNDIRHGYGIYT</sequence>
<name>A0A382YUU1_9ZZZZ</name>
<reference evidence="2" key="1">
    <citation type="submission" date="2018-05" db="EMBL/GenBank/DDBJ databases">
        <authorList>
            <person name="Lanie J.A."/>
            <person name="Ng W.-L."/>
            <person name="Kazmierczak K.M."/>
            <person name="Andrzejewski T.M."/>
            <person name="Davidsen T.M."/>
            <person name="Wayne K.J."/>
            <person name="Tettelin H."/>
            <person name="Glass J.I."/>
            <person name="Rusch D."/>
            <person name="Podicherti R."/>
            <person name="Tsui H.-C.T."/>
            <person name="Winkler M.E."/>
        </authorList>
    </citation>
    <scope>NUCLEOTIDE SEQUENCE</scope>
</reference>
<dbReference type="AlphaFoldDB" id="A0A382YUU1"/>
<dbReference type="InterPro" id="IPR003409">
    <property type="entry name" value="MORN"/>
</dbReference>
<dbReference type="PANTHER" id="PTHR23084">
    <property type="entry name" value="PHOSPHATIDYLINOSITOL-4-PHOSPHATE 5-KINASE RELATED"/>
    <property type="match status" value="1"/>
</dbReference>
<protein>
    <submittedName>
        <fullName evidence="2">Uncharacterized protein</fullName>
    </submittedName>
</protein>
<gene>
    <name evidence="2" type="ORF">METZ01_LOCUS439152</name>
</gene>
<feature type="non-terminal residue" evidence="2">
    <location>
        <position position="129"/>
    </location>
</feature>